<keyword evidence="12" id="KW-1185">Reference proteome</keyword>
<evidence type="ECO:0000259" key="7">
    <source>
        <dbReference type="Pfam" id="PF00931"/>
    </source>
</evidence>
<comment type="similarity">
    <text evidence="1">Belongs to the disease resistance NB-LRR family.</text>
</comment>
<comment type="caution">
    <text evidence="11">The sequence shown here is derived from an EMBL/GenBank/DDBJ whole genome shotgun (WGS) entry which is preliminary data.</text>
</comment>
<dbReference type="Pfam" id="PF00931">
    <property type="entry name" value="NB-ARC"/>
    <property type="match status" value="2"/>
</dbReference>
<protein>
    <submittedName>
        <fullName evidence="11">Disease resistance protein RPM1-like</fullName>
    </submittedName>
</protein>
<evidence type="ECO:0000256" key="1">
    <source>
        <dbReference type="ARBA" id="ARBA00008894"/>
    </source>
</evidence>
<evidence type="ECO:0000256" key="2">
    <source>
        <dbReference type="ARBA" id="ARBA00022614"/>
    </source>
</evidence>
<dbReference type="InterPro" id="IPR055414">
    <property type="entry name" value="LRR_R13L4/SHOC2-like"/>
</dbReference>
<dbReference type="InterPro" id="IPR032675">
    <property type="entry name" value="LRR_dom_sf"/>
</dbReference>
<feature type="domain" description="NB-ARC" evidence="7">
    <location>
        <begin position="173"/>
        <end position="338"/>
    </location>
</feature>
<dbReference type="Pfam" id="PF23598">
    <property type="entry name" value="LRR_14"/>
    <property type="match status" value="1"/>
</dbReference>
<dbReference type="OrthoDB" id="693153at2759"/>
<dbReference type="SUPFAM" id="SSF52540">
    <property type="entry name" value="P-loop containing nucleoside triphosphate hydrolases"/>
    <property type="match status" value="2"/>
</dbReference>
<dbReference type="InterPro" id="IPR002182">
    <property type="entry name" value="NB-ARC"/>
</dbReference>
<dbReference type="GO" id="GO:0098542">
    <property type="term" value="P:defense response to other organism"/>
    <property type="evidence" value="ECO:0007669"/>
    <property type="project" value="TreeGrafter"/>
</dbReference>
<dbReference type="Pfam" id="PF18052">
    <property type="entry name" value="Rx_N"/>
    <property type="match status" value="1"/>
</dbReference>
<dbReference type="PRINTS" id="PR00364">
    <property type="entry name" value="DISEASERSIST"/>
</dbReference>
<dbReference type="InterPro" id="IPR038005">
    <property type="entry name" value="RX-like_CC"/>
</dbReference>
<dbReference type="InterPro" id="IPR041118">
    <property type="entry name" value="Rx_N"/>
</dbReference>
<evidence type="ECO:0000259" key="9">
    <source>
        <dbReference type="Pfam" id="PF23559"/>
    </source>
</evidence>
<feature type="domain" description="NB-ARC" evidence="7">
    <location>
        <begin position="377"/>
        <end position="546"/>
    </location>
</feature>
<dbReference type="GO" id="GO:0043531">
    <property type="term" value="F:ADP binding"/>
    <property type="evidence" value="ECO:0007669"/>
    <property type="project" value="InterPro"/>
</dbReference>
<proteinExistence type="inferred from homology"/>
<feature type="domain" description="Disease resistance N-terminal" evidence="8">
    <location>
        <begin position="13"/>
        <end position="92"/>
    </location>
</feature>
<evidence type="ECO:0000313" key="12">
    <source>
        <dbReference type="Proteomes" id="UP000275267"/>
    </source>
</evidence>
<dbReference type="Gene3D" id="3.40.50.300">
    <property type="entry name" value="P-loop containing nucleotide triphosphate hydrolases"/>
    <property type="match status" value="2"/>
</dbReference>
<dbReference type="Pfam" id="PF23559">
    <property type="entry name" value="WHD_DRP"/>
    <property type="match status" value="1"/>
</dbReference>
<organism evidence="11 12">
    <name type="scientific">Panicum miliaceum</name>
    <name type="common">Proso millet</name>
    <name type="synonym">Broomcorn millet</name>
    <dbReference type="NCBI Taxonomy" id="4540"/>
    <lineage>
        <taxon>Eukaryota</taxon>
        <taxon>Viridiplantae</taxon>
        <taxon>Streptophyta</taxon>
        <taxon>Embryophyta</taxon>
        <taxon>Tracheophyta</taxon>
        <taxon>Spermatophyta</taxon>
        <taxon>Magnoliopsida</taxon>
        <taxon>Liliopsida</taxon>
        <taxon>Poales</taxon>
        <taxon>Poaceae</taxon>
        <taxon>PACMAD clade</taxon>
        <taxon>Panicoideae</taxon>
        <taxon>Panicodae</taxon>
        <taxon>Paniceae</taxon>
        <taxon>Panicinae</taxon>
        <taxon>Panicum</taxon>
        <taxon>Panicum sect. Panicum</taxon>
    </lineage>
</organism>
<feature type="domain" description="Disease resistance protein winged helix" evidence="9">
    <location>
        <begin position="638"/>
        <end position="696"/>
    </location>
</feature>
<evidence type="ECO:0000259" key="8">
    <source>
        <dbReference type="Pfam" id="PF18052"/>
    </source>
</evidence>
<accession>A0A3L6PZ10</accession>
<reference evidence="12" key="1">
    <citation type="journal article" date="2019" name="Nat. Commun.">
        <title>The genome of broomcorn millet.</title>
        <authorList>
            <person name="Zou C."/>
            <person name="Miki D."/>
            <person name="Li D."/>
            <person name="Tang Q."/>
            <person name="Xiao L."/>
            <person name="Rajput S."/>
            <person name="Deng P."/>
            <person name="Jia W."/>
            <person name="Huang R."/>
            <person name="Zhang M."/>
            <person name="Sun Y."/>
            <person name="Hu J."/>
            <person name="Fu X."/>
            <person name="Schnable P.S."/>
            <person name="Li F."/>
            <person name="Zhang H."/>
            <person name="Feng B."/>
            <person name="Zhu X."/>
            <person name="Liu R."/>
            <person name="Schnable J.C."/>
            <person name="Zhu J.-K."/>
            <person name="Zhang H."/>
        </authorList>
    </citation>
    <scope>NUCLEOTIDE SEQUENCE [LARGE SCALE GENOMIC DNA]</scope>
</reference>
<dbReference type="Gene3D" id="1.20.5.4130">
    <property type="match status" value="1"/>
</dbReference>
<dbReference type="InterPro" id="IPR027417">
    <property type="entry name" value="P-loop_NTPase"/>
</dbReference>
<dbReference type="CDD" id="cd14798">
    <property type="entry name" value="RX-CC_like"/>
    <property type="match status" value="1"/>
</dbReference>
<evidence type="ECO:0000313" key="11">
    <source>
        <dbReference type="EMBL" id="RLM68978.1"/>
    </source>
</evidence>
<sequence length="1132" mass="127917">MADLVLGVAKSLVQGTLTKAQSAIEEESRLRQSTQRDLVFIAGEFQMMQSFLSVTTEEHVRNNIVSTWVTQVRDLAYDVEDCIEFVVHLDTKSDWWLRLIKCCNCMAPALSLDEANTDIEQLKARVQDVSQRNIRYLIGDFVPKPIMEMNQPAAAGPSSGMLAKTRDTALVQRDLEELTNLITRKGNGLEVISVWVTGGDSVATSITRKAFDDPNVWGNFTCRAWVKLLHPFNLHDLIRSLLDQFYANFREVQQEAIIGTSLVQEFMEQVNNETYLIVLEDVSTMVEWEAIRKHLPDRGNGSRIVVSTQQFEIASFCTRLPYFQRFSADHSFCLFFKEGPQSDGGKNKATDRGIVIVPSPLMGRIPEIEELPKYPALARVNALQVMSVWGVAGAGKSALVRNLYHKKVHMLQNNEFDKHGWVDVSYPFNLRVFCLSLLLQFHSHSVKANEAIYCSTAGIRDPIEECHKLLKDHRCLVVIDNLKSTEEWDLIQAALVSRRSQSIIIVITNEASLALHCADRKELVFNVKGLEIGAAIDLFKMEVRKNAYFPVGDIANDKELQQLISKCGGLPKVIVAIADSLAEVYNWAEKTRVLNDQFITNLETGQEFACLQSLFGWIHSYFRSCPDFLKPCIFYLSIFPKSQVIRRRRLVMRWVAEGYSKDKSNYTAEENGEDLFSKIIELSMIQPPEQAIITKMKMIWFQVSAFFHEYIISRPKEENVTFALEVFALAGCCCQTTGRTGRHLVIEESWDRDRIVFESIDFSRLRSFTVFGKWESFFISPSMKVLRVLDLENASGVTDEDLKKIVNLLHRLKYLSLRGCSEIRHLPSSLGHLRQLQILDVRNTSIVTFPASFTKLKKLQYIRGGTITPADLTSPHKRVAVELHAGIEKLTALHTIGVVNVDIARGKAILSELRKLTQLRKLGVFGVNIKNSNQFCSAISDHAHLESLSVWINKNSQNCLDGISSDTPPPKNLQSLKLFGLVNQLPVWINLLRKIKKLVLEITTLAEHDMAVIGGLQELCVLRLCVKPIQDGNLNFLVKTEEGVEVLSYEKVKVLEIACSSPLLVTFGSLAMRSLEQLTAHCCSGLTLQFDERRNLTKLTEVRLIGSQDDALKKQLEEQLKCHPNKPALKLG</sequence>
<keyword evidence="2" id="KW-0433">Leucine-rich repeat</keyword>
<dbReference type="STRING" id="4540.A0A3L6PZ10"/>
<dbReference type="EMBL" id="PQIB02000014">
    <property type="protein sequence ID" value="RLM68978.1"/>
    <property type="molecule type" value="Genomic_DNA"/>
</dbReference>
<dbReference type="Gene3D" id="3.80.10.10">
    <property type="entry name" value="Ribonuclease Inhibitor"/>
    <property type="match status" value="1"/>
</dbReference>
<evidence type="ECO:0000256" key="6">
    <source>
        <dbReference type="ARBA" id="ARBA00023054"/>
    </source>
</evidence>
<evidence type="ECO:0000256" key="4">
    <source>
        <dbReference type="ARBA" id="ARBA00022741"/>
    </source>
</evidence>
<evidence type="ECO:0000259" key="10">
    <source>
        <dbReference type="Pfam" id="PF23598"/>
    </source>
</evidence>
<dbReference type="PANTHER" id="PTHR23155">
    <property type="entry name" value="DISEASE RESISTANCE PROTEIN RP"/>
    <property type="match status" value="1"/>
</dbReference>
<keyword evidence="5" id="KW-0611">Plant defense</keyword>
<evidence type="ECO:0000256" key="3">
    <source>
        <dbReference type="ARBA" id="ARBA00022737"/>
    </source>
</evidence>
<dbReference type="Proteomes" id="UP000275267">
    <property type="component" value="Unassembled WGS sequence"/>
</dbReference>
<dbReference type="InterPro" id="IPR058922">
    <property type="entry name" value="WHD_DRP"/>
</dbReference>
<evidence type="ECO:0000256" key="5">
    <source>
        <dbReference type="ARBA" id="ARBA00022821"/>
    </source>
</evidence>
<gene>
    <name evidence="11" type="ORF">C2845_PM17G06660</name>
</gene>
<name>A0A3L6PZ10_PANMI</name>
<feature type="domain" description="Disease resistance R13L4/SHOC-2-like LRR" evidence="10">
    <location>
        <begin position="765"/>
        <end position="1129"/>
    </location>
</feature>
<dbReference type="PANTHER" id="PTHR23155:SF1135">
    <property type="entry name" value="OS08G0246300 PROTEIN"/>
    <property type="match status" value="1"/>
</dbReference>
<dbReference type="AlphaFoldDB" id="A0A3L6PZ10"/>
<keyword evidence="4" id="KW-0547">Nucleotide-binding</keyword>
<dbReference type="InterPro" id="IPR044974">
    <property type="entry name" value="Disease_R_plants"/>
</dbReference>
<keyword evidence="6" id="KW-0175">Coiled coil</keyword>
<dbReference type="SUPFAM" id="SSF52047">
    <property type="entry name" value="RNI-like"/>
    <property type="match status" value="1"/>
</dbReference>
<keyword evidence="3" id="KW-0677">Repeat</keyword>